<dbReference type="AlphaFoldDB" id="X1CTR1"/>
<name>X1CTR1_9ZZZZ</name>
<organism evidence="1">
    <name type="scientific">marine sediment metagenome</name>
    <dbReference type="NCBI Taxonomy" id="412755"/>
    <lineage>
        <taxon>unclassified sequences</taxon>
        <taxon>metagenomes</taxon>
        <taxon>ecological metagenomes</taxon>
    </lineage>
</organism>
<reference evidence="1" key="1">
    <citation type="journal article" date="2014" name="Front. Microbiol.">
        <title>High frequency of phylogenetically diverse reductive dehalogenase-homologous genes in deep subseafloor sedimentary metagenomes.</title>
        <authorList>
            <person name="Kawai M."/>
            <person name="Futagami T."/>
            <person name="Toyoda A."/>
            <person name="Takaki Y."/>
            <person name="Nishi S."/>
            <person name="Hori S."/>
            <person name="Arai W."/>
            <person name="Tsubouchi T."/>
            <person name="Morono Y."/>
            <person name="Uchiyama I."/>
            <person name="Ito T."/>
            <person name="Fujiyama A."/>
            <person name="Inagaki F."/>
            <person name="Takami H."/>
        </authorList>
    </citation>
    <scope>NUCLEOTIDE SEQUENCE</scope>
    <source>
        <strain evidence="1">Expedition CK06-06</strain>
    </source>
</reference>
<gene>
    <name evidence="1" type="ORF">S01H4_39060</name>
</gene>
<proteinExistence type="predicted"/>
<sequence>MDIPLPTLKKNTMIPKDATMNKMKCAKLELYLKIDKEAEIANNRPAKLVPGLMNQYRSTNTSSLYIDP</sequence>
<accession>X1CTR1</accession>
<evidence type="ECO:0000313" key="1">
    <source>
        <dbReference type="EMBL" id="GAG96362.1"/>
    </source>
</evidence>
<protein>
    <submittedName>
        <fullName evidence="1">Uncharacterized protein</fullName>
    </submittedName>
</protein>
<dbReference type="EMBL" id="BART01021118">
    <property type="protein sequence ID" value="GAG96362.1"/>
    <property type="molecule type" value="Genomic_DNA"/>
</dbReference>
<comment type="caution">
    <text evidence="1">The sequence shown here is derived from an EMBL/GenBank/DDBJ whole genome shotgun (WGS) entry which is preliminary data.</text>
</comment>